<dbReference type="Proteomes" id="UP001201985">
    <property type="component" value="Unassembled WGS sequence"/>
</dbReference>
<organism evidence="2 3">
    <name type="scientific">Teichococcus vastitatis</name>
    <dbReference type="NCBI Taxonomy" id="2307076"/>
    <lineage>
        <taxon>Bacteria</taxon>
        <taxon>Pseudomonadati</taxon>
        <taxon>Pseudomonadota</taxon>
        <taxon>Alphaproteobacteria</taxon>
        <taxon>Acetobacterales</taxon>
        <taxon>Roseomonadaceae</taxon>
        <taxon>Roseomonas</taxon>
    </lineage>
</organism>
<name>A0ABS9W801_9PROT</name>
<evidence type="ECO:0000313" key="3">
    <source>
        <dbReference type="Proteomes" id="UP001201985"/>
    </source>
</evidence>
<gene>
    <name evidence="2" type="ORF">MON41_17030</name>
</gene>
<sequence length="40" mass="4681">MLARSRERRSLAEFDARMLRDIGATPYEAGVEARKPFWRA</sequence>
<evidence type="ECO:0000259" key="1">
    <source>
        <dbReference type="Pfam" id="PF06568"/>
    </source>
</evidence>
<evidence type="ECO:0000313" key="2">
    <source>
        <dbReference type="EMBL" id="MCI0755427.1"/>
    </source>
</evidence>
<protein>
    <submittedName>
        <fullName evidence="2">DUF1127 domain-containing protein</fullName>
    </submittedName>
</protein>
<dbReference type="EMBL" id="JALBUU010000028">
    <property type="protein sequence ID" value="MCI0755427.1"/>
    <property type="molecule type" value="Genomic_DNA"/>
</dbReference>
<keyword evidence="3" id="KW-1185">Reference proteome</keyword>
<comment type="caution">
    <text evidence="2">The sequence shown here is derived from an EMBL/GenBank/DDBJ whole genome shotgun (WGS) entry which is preliminary data.</text>
</comment>
<dbReference type="RefSeq" id="WP_241793380.1">
    <property type="nucleotide sequence ID" value="NZ_JALBUU010000028.1"/>
</dbReference>
<dbReference type="Pfam" id="PF06568">
    <property type="entry name" value="YjiS-like"/>
    <property type="match status" value="1"/>
</dbReference>
<reference evidence="2 3" key="1">
    <citation type="submission" date="2022-03" db="EMBL/GenBank/DDBJ databases">
        <title>Complete genome analysis of Roseomonas KG 17.1 : a prolific producer of plant growth promoters.</title>
        <authorList>
            <person name="Saadouli I."/>
            <person name="Najjari A."/>
            <person name="Mosbah A."/>
            <person name="Ouzari H.I."/>
        </authorList>
    </citation>
    <scope>NUCLEOTIDE SEQUENCE [LARGE SCALE GENOMIC DNA]</scope>
    <source>
        <strain evidence="2 3">KG17-1</strain>
    </source>
</reference>
<proteinExistence type="predicted"/>
<dbReference type="InterPro" id="IPR009506">
    <property type="entry name" value="YjiS-like"/>
</dbReference>
<accession>A0ABS9W801</accession>
<feature type="domain" description="YjiS-like" evidence="1">
    <location>
        <begin position="3"/>
        <end position="29"/>
    </location>
</feature>